<dbReference type="InterPro" id="IPR001387">
    <property type="entry name" value="Cro/C1-type_HTH"/>
</dbReference>
<organism evidence="3 4">
    <name type="scientific">Clostridium isatidis</name>
    <dbReference type="NCBI Taxonomy" id="182773"/>
    <lineage>
        <taxon>Bacteria</taxon>
        <taxon>Bacillati</taxon>
        <taxon>Bacillota</taxon>
        <taxon>Clostridia</taxon>
        <taxon>Eubacteriales</taxon>
        <taxon>Clostridiaceae</taxon>
        <taxon>Clostridium</taxon>
    </lineage>
</organism>
<keyword evidence="1" id="KW-0238">DNA-binding</keyword>
<dbReference type="OrthoDB" id="9801008at2"/>
<reference evidence="3 4" key="1">
    <citation type="submission" date="2016-08" db="EMBL/GenBank/DDBJ databases">
        <title>Complete Genome Sequence Of The Indigo Reducing Clostridium isatidis DSM15098.</title>
        <authorList>
            <person name="Little G.T."/>
            <person name="Minton N.P."/>
        </authorList>
    </citation>
    <scope>NUCLEOTIDE SEQUENCE [LARGE SCALE GENOMIC DNA]</scope>
    <source>
        <strain evidence="3 4">DSM 15098</strain>
    </source>
</reference>
<dbReference type="PANTHER" id="PTHR46558:SF13">
    <property type="entry name" value="HTH-TYPE TRANSCRIPTIONAL REGULATOR IMMR"/>
    <property type="match status" value="1"/>
</dbReference>
<dbReference type="InterPro" id="IPR010982">
    <property type="entry name" value="Lambda_DNA-bd_dom_sf"/>
</dbReference>
<dbReference type="KEGG" id="cia:BEN51_01730"/>
<dbReference type="AlphaFoldDB" id="A0A343J9P7"/>
<dbReference type="CDD" id="cd00093">
    <property type="entry name" value="HTH_XRE"/>
    <property type="match status" value="1"/>
</dbReference>
<dbReference type="SUPFAM" id="SSF47413">
    <property type="entry name" value="lambda repressor-like DNA-binding domains"/>
    <property type="match status" value="1"/>
</dbReference>
<dbReference type="Proteomes" id="UP000264883">
    <property type="component" value="Chromosome"/>
</dbReference>
<dbReference type="PROSITE" id="PS50943">
    <property type="entry name" value="HTH_CROC1"/>
    <property type="match status" value="1"/>
</dbReference>
<proteinExistence type="predicted"/>
<evidence type="ECO:0000313" key="3">
    <source>
        <dbReference type="EMBL" id="ASW42255.1"/>
    </source>
</evidence>
<evidence type="ECO:0000259" key="2">
    <source>
        <dbReference type="PROSITE" id="PS50943"/>
    </source>
</evidence>
<accession>A0A343J9P7</accession>
<dbReference type="RefSeq" id="WP_119864384.1">
    <property type="nucleotide sequence ID" value="NZ_CP016786.1"/>
</dbReference>
<sequence length="59" mass="6849">MNFSEKLQILRKEKRLSQEGLAEKLNVSRQAVSKWKSGQSFPELDKIIILSDIFRVTVD</sequence>
<dbReference type="Gene3D" id="1.10.260.40">
    <property type="entry name" value="lambda repressor-like DNA-binding domains"/>
    <property type="match status" value="1"/>
</dbReference>
<dbReference type="SMART" id="SM00530">
    <property type="entry name" value="HTH_XRE"/>
    <property type="match status" value="1"/>
</dbReference>
<dbReference type="Pfam" id="PF01381">
    <property type="entry name" value="HTH_3"/>
    <property type="match status" value="1"/>
</dbReference>
<evidence type="ECO:0000313" key="4">
    <source>
        <dbReference type="Proteomes" id="UP000264883"/>
    </source>
</evidence>
<evidence type="ECO:0000256" key="1">
    <source>
        <dbReference type="ARBA" id="ARBA00023125"/>
    </source>
</evidence>
<dbReference type="GO" id="GO:0003677">
    <property type="term" value="F:DNA binding"/>
    <property type="evidence" value="ECO:0007669"/>
    <property type="project" value="UniProtKB-KW"/>
</dbReference>
<keyword evidence="4" id="KW-1185">Reference proteome</keyword>
<protein>
    <recommendedName>
        <fullName evidence="2">HTH cro/C1-type domain-containing protein</fullName>
    </recommendedName>
</protein>
<feature type="domain" description="HTH cro/C1-type" evidence="2">
    <location>
        <begin position="7"/>
        <end position="59"/>
    </location>
</feature>
<gene>
    <name evidence="3" type="ORF">BEN51_01730</name>
</gene>
<dbReference type="PANTHER" id="PTHR46558">
    <property type="entry name" value="TRACRIPTIONAL REGULATORY PROTEIN-RELATED-RELATED"/>
    <property type="match status" value="1"/>
</dbReference>
<name>A0A343J9P7_9CLOT</name>
<dbReference type="EMBL" id="CP016786">
    <property type="protein sequence ID" value="ASW42255.1"/>
    <property type="molecule type" value="Genomic_DNA"/>
</dbReference>